<gene>
    <name evidence="2" type="ORF">SAMN04489740_2069</name>
</gene>
<dbReference type="InterPro" id="IPR031571">
    <property type="entry name" value="RcpC_dom"/>
</dbReference>
<dbReference type="RefSeq" id="WP_074713252.1">
    <property type="nucleotide sequence ID" value="NZ_FNTV01000001.1"/>
</dbReference>
<organism evidence="2 3">
    <name type="scientific">Arthrobacter alpinus</name>
    <dbReference type="NCBI Taxonomy" id="656366"/>
    <lineage>
        <taxon>Bacteria</taxon>
        <taxon>Bacillati</taxon>
        <taxon>Actinomycetota</taxon>
        <taxon>Actinomycetes</taxon>
        <taxon>Micrococcales</taxon>
        <taxon>Micrococcaceae</taxon>
        <taxon>Arthrobacter</taxon>
    </lineage>
</organism>
<dbReference type="Proteomes" id="UP000182725">
    <property type="component" value="Unassembled WGS sequence"/>
</dbReference>
<reference evidence="2 3" key="1">
    <citation type="submission" date="2016-10" db="EMBL/GenBank/DDBJ databases">
        <authorList>
            <person name="de Groot N.N."/>
        </authorList>
    </citation>
    <scope>NUCLEOTIDE SEQUENCE [LARGE SCALE GENOMIC DNA]</scope>
    <source>
        <strain evidence="2 3">DSM 22274</strain>
    </source>
</reference>
<evidence type="ECO:0000259" key="1">
    <source>
        <dbReference type="Pfam" id="PF16976"/>
    </source>
</evidence>
<dbReference type="AlphaFoldDB" id="A0A1H5KLA1"/>
<dbReference type="EMBL" id="FNTV01000001">
    <property type="protein sequence ID" value="SEE65592.1"/>
    <property type="molecule type" value="Genomic_DNA"/>
</dbReference>
<name>A0A1H5KLA1_9MICC</name>
<feature type="domain" description="Flp pilus assembly protein RcpC/CpaB" evidence="1">
    <location>
        <begin position="117"/>
        <end position="220"/>
    </location>
</feature>
<sequence length="242" mass="24985">MKSRLLGGITALVLAIVGTIMLVNYVSHADRRAQASLDPVDVVIIESAVPAGTTAEELKSHVQVRSIPGAAKAADALSSLTGLEGQVTSVTLEPGEQLLASRLVDPSQQILPGTVEVPADMQEVTVLLPPEGVVGGTVRAGDVVGVFVTYTDPAKSDVSATRLLFDKVLVTAVQQAPPSTEQTPDGTSAIPSGSSFVTFARNATDSAKIILSTRSGNIWLTKQTAKTPTSDGTPVTTAGIFQ</sequence>
<proteinExistence type="predicted"/>
<accession>A0A1H5KLA1</accession>
<dbReference type="Pfam" id="PF16976">
    <property type="entry name" value="RcpC"/>
    <property type="match status" value="1"/>
</dbReference>
<dbReference type="CDD" id="cd11614">
    <property type="entry name" value="SAF_CpaB_FlgA_like"/>
    <property type="match status" value="1"/>
</dbReference>
<evidence type="ECO:0000313" key="2">
    <source>
        <dbReference type="EMBL" id="SEE65592.1"/>
    </source>
</evidence>
<protein>
    <submittedName>
        <fullName evidence="2">Pilus assembly protein CpaB</fullName>
    </submittedName>
</protein>
<evidence type="ECO:0000313" key="3">
    <source>
        <dbReference type="Proteomes" id="UP000182725"/>
    </source>
</evidence>